<dbReference type="OrthoDB" id="6159959at2759"/>
<evidence type="ECO:0000313" key="3">
    <source>
        <dbReference type="Proteomes" id="UP000507470"/>
    </source>
</evidence>
<proteinExistence type="predicted"/>
<dbReference type="AlphaFoldDB" id="A0A6J8BVP6"/>
<protein>
    <submittedName>
        <fullName evidence="2">Uncharacterized protein</fullName>
    </submittedName>
</protein>
<evidence type="ECO:0000256" key="1">
    <source>
        <dbReference type="SAM" id="MobiDB-lite"/>
    </source>
</evidence>
<sequence length="650" mass="73292">MATITISEKQRILKNGKRKLKSAAAKLDTQELVFPPETFQSVYLSQQSITQQSCSPYDETSKEWNDAVLLRQSIFSDPQLVIASCDQDIVDLDFIKGKTFEKIDPSDSRYIHMDTDPSKFGSPFFRPYALIYVIQTESKGVKPCLSRQDLSLLNSSRNVRAASDSIVYVVQNTPQNQNYTADDLLLVSNEIEEVFKLPTNTAYKNIFLETDAELFIRLGLIMQNNILKGMRSLRDILSILNNQSKHIQRHPMETRAARPTIEIQQNRKTHQMHHVQQNPGADYKTTLQNLLEEEISKICNNVQLHAWKILSFRNASVHAFGFVKGVVRVYLKESTSKTDVANYFKKFLNQSSLDFTMQEWPINFKMKKFAYEQGSRIDKTAEHTTGNDDIRYGTLGMFLQNTEKELYFTTCAHVIEEGESAFCPNDHSILGKSVFACEGPSKISNHWLDLSLVKVDTPNISDCTFGLKGPKSACNFFQYKIFSGSLDDILSRQVYKWGARTEYTEGILESYIVSENESDQPFFLDVNIGSSSFALPADSGSIVCLRSAKHVPDDPSAVLVIFGGQEIPVGDQMIPMLGCYKLADAIEEIKLSGSFGEDIRPCVFTGQSRQITSTSRCTCNPTHATQPTGKSRSPPGKRQKMLPPRNNIKK</sequence>
<dbReference type="Proteomes" id="UP000507470">
    <property type="component" value="Unassembled WGS sequence"/>
</dbReference>
<feature type="region of interest" description="Disordered" evidence="1">
    <location>
        <begin position="615"/>
        <end position="650"/>
    </location>
</feature>
<name>A0A6J8BVP6_MYTCO</name>
<dbReference type="EMBL" id="CACVKT020004131">
    <property type="protein sequence ID" value="CAC5388083.1"/>
    <property type="molecule type" value="Genomic_DNA"/>
</dbReference>
<evidence type="ECO:0000313" key="2">
    <source>
        <dbReference type="EMBL" id="CAC5388083.1"/>
    </source>
</evidence>
<keyword evidence="3" id="KW-1185">Reference proteome</keyword>
<organism evidence="2 3">
    <name type="scientific">Mytilus coruscus</name>
    <name type="common">Sea mussel</name>
    <dbReference type="NCBI Taxonomy" id="42192"/>
    <lineage>
        <taxon>Eukaryota</taxon>
        <taxon>Metazoa</taxon>
        <taxon>Spiralia</taxon>
        <taxon>Lophotrochozoa</taxon>
        <taxon>Mollusca</taxon>
        <taxon>Bivalvia</taxon>
        <taxon>Autobranchia</taxon>
        <taxon>Pteriomorphia</taxon>
        <taxon>Mytilida</taxon>
        <taxon>Mytiloidea</taxon>
        <taxon>Mytilidae</taxon>
        <taxon>Mytilinae</taxon>
        <taxon>Mytilus</taxon>
    </lineage>
</organism>
<feature type="compositionally biased region" description="Polar residues" evidence="1">
    <location>
        <begin position="615"/>
        <end position="631"/>
    </location>
</feature>
<reference evidence="2 3" key="1">
    <citation type="submission" date="2020-06" db="EMBL/GenBank/DDBJ databases">
        <authorList>
            <person name="Li R."/>
            <person name="Bekaert M."/>
        </authorList>
    </citation>
    <scope>NUCLEOTIDE SEQUENCE [LARGE SCALE GENOMIC DNA]</scope>
    <source>
        <strain evidence="3">wild</strain>
    </source>
</reference>
<accession>A0A6J8BVP6</accession>
<gene>
    <name evidence="2" type="ORF">MCOR_23367</name>
</gene>